<keyword evidence="2" id="KW-1185">Reference proteome</keyword>
<dbReference type="Pfam" id="PF19486">
    <property type="entry name" value="DUF6022"/>
    <property type="match status" value="1"/>
</dbReference>
<reference evidence="2" key="1">
    <citation type="journal article" date="2019" name="Int. J. Syst. Evol. Microbiol.">
        <title>The Global Catalogue of Microorganisms (GCM) 10K type strain sequencing project: providing services to taxonomists for standard genome sequencing and annotation.</title>
        <authorList>
            <consortium name="The Broad Institute Genomics Platform"/>
            <consortium name="The Broad Institute Genome Sequencing Center for Infectious Disease"/>
            <person name="Wu L."/>
            <person name="Ma J."/>
        </authorList>
    </citation>
    <scope>NUCLEOTIDE SEQUENCE [LARGE SCALE GENOMIC DNA]</scope>
    <source>
        <strain evidence="2">CCUG 53270</strain>
    </source>
</reference>
<name>A0ABW3UF07_9BACL</name>
<protein>
    <submittedName>
        <fullName evidence="1">DUF6022 family protein</fullName>
    </submittedName>
</protein>
<organism evidence="1 2">
    <name type="scientific">Paenibacillus vulneris</name>
    <dbReference type="NCBI Taxonomy" id="1133364"/>
    <lineage>
        <taxon>Bacteria</taxon>
        <taxon>Bacillati</taxon>
        <taxon>Bacillota</taxon>
        <taxon>Bacilli</taxon>
        <taxon>Bacillales</taxon>
        <taxon>Paenibacillaceae</taxon>
        <taxon>Paenibacillus</taxon>
    </lineage>
</organism>
<dbReference type="RefSeq" id="WP_345591180.1">
    <property type="nucleotide sequence ID" value="NZ_BAABJG010000027.1"/>
</dbReference>
<comment type="caution">
    <text evidence="1">The sequence shown here is derived from an EMBL/GenBank/DDBJ whole genome shotgun (WGS) entry which is preliminary data.</text>
</comment>
<proteinExistence type="predicted"/>
<evidence type="ECO:0000313" key="1">
    <source>
        <dbReference type="EMBL" id="MFD1218889.1"/>
    </source>
</evidence>
<sequence length="225" mass="25915">MEKALIHTVIRGIEKTLAASWRAVYEDKKVQLTQMFAEYGDRAYGVCIQEFMVPVLEQLKSEGYTTKAGFNRKDSMENWGPPEERERCIWYVLYDVNGTSIGTMVLQVYHSHRAFHLPRAPRLFALEAVERESIIAALSQATARVRWDRMEERLPLPAELQTAGDRWEYATEVALGDCLQNNEMEHSGWTLDEALSHWGRYGWELVNVMPSGGKVIAFFKRRQAV</sequence>
<dbReference type="Proteomes" id="UP001597180">
    <property type="component" value="Unassembled WGS sequence"/>
</dbReference>
<accession>A0ABW3UF07</accession>
<gene>
    <name evidence="1" type="ORF">ACFQ4B_02050</name>
</gene>
<dbReference type="InterPro" id="IPR046064">
    <property type="entry name" value="DUF6022"/>
</dbReference>
<evidence type="ECO:0000313" key="2">
    <source>
        <dbReference type="Proteomes" id="UP001597180"/>
    </source>
</evidence>
<dbReference type="EMBL" id="JBHTLU010000007">
    <property type="protein sequence ID" value="MFD1218889.1"/>
    <property type="molecule type" value="Genomic_DNA"/>
</dbReference>